<evidence type="ECO:0000313" key="5">
    <source>
        <dbReference type="Proteomes" id="UP000242188"/>
    </source>
</evidence>
<dbReference type="STRING" id="6573.A0A210R4Q5"/>
<evidence type="ECO:0000259" key="3">
    <source>
        <dbReference type="PROSITE" id="PS50137"/>
    </source>
</evidence>
<dbReference type="GO" id="GO:0020037">
    <property type="term" value="F:heme binding"/>
    <property type="evidence" value="ECO:0007669"/>
    <property type="project" value="InterPro"/>
</dbReference>
<dbReference type="GO" id="GO:0031053">
    <property type="term" value="P:primary miRNA processing"/>
    <property type="evidence" value="ECO:0007669"/>
    <property type="project" value="InterPro"/>
</dbReference>
<feature type="compositionally biased region" description="Basic and acidic residues" evidence="2">
    <location>
        <begin position="97"/>
        <end position="115"/>
    </location>
</feature>
<dbReference type="PROSITE" id="PS50137">
    <property type="entry name" value="DS_RBD"/>
    <property type="match status" value="1"/>
</dbReference>
<dbReference type="CDD" id="cd19868">
    <property type="entry name" value="DSRM_DGCR8_rpt2"/>
    <property type="match status" value="1"/>
</dbReference>
<keyword evidence="5" id="KW-1185">Reference proteome</keyword>
<feature type="domain" description="DRBM" evidence="3">
    <location>
        <begin position="445"/>
        <end position="512"/>
    </location>
</feature>
<feature type="region of interest" description="Disordered" evidence="2">
    <location>
        <begin position="286"/>
        <end position="331"/>
    </location>
</feature>
<feature type="compositionally biased region" description="Polar residues" evidence="2">
    <location>
        <begin position="292"/>
        <end position="307"/>
    </location>
</feature>
<name>A0A210R4Q5_MIZYE</name>
<evidence type="ECO:0000256" key="2">
    <source>
        <dbReference type="SAM" id="MobiDB-lite"/>
    </source>
</evidence>
<dbReference type="GO" id="GO:0003725">
    <property type="term" value="F:double-stranded RNA binding"/>
    <property type="evidence" value="ECO:0007669"/>
    <property type="project" value="TreeGrafter"/>
</dbReference>
<reference evidence="4 5" key="1">
    <citation type="journal article" date="2017" name="Nat. Ecol. Evol.">
        <title>Scallop genome provides insights into evolution of bilaterian karyotype and development.</title>
        <authorList>
            <person name="Wang S."/>
            <person name="Zhang J."/>
            <person name="Jiao W."/>
            <person name="Li J."/>
            <person name="Xun X."/>
            <person name="Sun Y."/>
            <person name="Guo X."/>
            <person name="Huan P."/>
            <person name="Dong B."/>
            <person name="Zhang L."/>
            <person name="Hu X."/>
            <person name="Sun X."/>
            <person name="Wang J."/>
            <person name="Zhao C."/>
            <person name="Wang Y."/>
            <person name="Wang D."/>
            <person name="Huang X."/>
            <person name="Wang R."/>
            <person name="Lv J."/>
            <person name="Li Y."/>
            <person name="Zhang Z."/>
            <person name="Liu B."/>
            <person name="Lu W."/>
            <person name="Hui Y."/>
            <person name="Liang J."/>
            <person name="Zhou Z."/>
            <person name="Hou R."/>
            <person name="Li X."/>
            <person name="Liu Y."/>
            <person name="Li H."/>
            <person name="Ning X."/>
            <person name="Lin Y."/>
            <person name="Zhao L."/>
            <person name="Xing Q."/>
            <person name="Dou J."/>
            <person name="Li Y."/>
            <person name="Mao J."/>
            <person name="Guo H."/>
            <person name="Dou H."/>
            <person name="Li T."/>
            <person name="Mu C."/>
            <person name="Jiang W."/>
            <person name="Fu Q."/>
            <person name="Fu X."/>
            <person name="Miao Y."/>
            <person name="Liu J."/>
            <person name="Yu Q."/>
            <person name="Li R."/>
            <person name="Liao H."/>
            <person name="Li X."/>
            <person name="Kong Y."/>
            <person name="Jiang Z."/>
            <person name="Chourrout D."/>
            <person name="Li R."/>
            <person name="Bao Z."/>
        </authorList>
    </citation>
    <scope>NUCLEOTIDE SEQUENCE [LARGE SCALE GENOMIC DNA]</scope>
    <source>
        <strain evidence="4 5">PY_sf001</strain>
    </source>
</reference>
<dbReference type="InterPro" id="IPR014720">
    <property type="entry name" value="dsRBD_dom"/>
</dbReference>
<dbReference type="OrthoDB" id="112668at2759"/>
<proteinExistence type="predicted"/>
<dbReference type="PANTHER" id="PTHR13482:SF3">
    <property type="entry name" value="MICROPROCESSOR COMPLEX SUBUNIT DGCR8"/>
    <property type="match status" value="1"/>
</dbReference>
<dbReference type="SMART" id="SM00358">
    <property type="entry name" value="DSRM"/>
    <property type="match status" value="2"/>
</dbReference>
<dbReference type="Gene3D" id="2.20.70.10">
    <property type="match status" value="1"/>
</dbReference>
<gene>
    <name evidence="4" type="ORF">KP79_PYT00138</name>
</gene>
<dbReference type="GO" id="GO:0042802">
    <property type="term" value="F:identical protein binding"/>
    <property type="evidence" value="ECO:0007669"/>
    <property type="project" value="InterPro"/>
</dbReference>
<dbReference type="FunFam" id="3.30.160.590:FF:000001">
    <property type="entry name" value="microprocessor complex subunit DGCR8"/>
    <property type="match status" value="1"/>
</dbReference>
<dbReference type="SUPFAM" id="SSF54768">
    <property type="entry name" value="dsRNA-binding domain-like"/>
    <property type="match status" value="1"/>
</dbReference>
<dbReference type="GO" id="GO:0070878">
    <property type="term" value="F:primary miRNA binding"/>
    <property type="evidence" value="ECO:0007669"/>
    <property type="project" value="TreeGrafter"/>
</dbReference>
<dbReference type="EMBL" id="NEDP02000393">
    <property type="protein sequence ID" value="OWF55992.1"/>
    <property type="molecule type" value="Genomic_DNA"/>
</dbReference>
<dbReference type="Gene3D" id="3.30.160.590">
    <property type="match status" value="1"/>
</dbReference>
<dbReference type="InterPro" id="IPR040375">
    <property type="entry name" value="DGCR8"/>
</dbReference>
<accession>A0A210R4Q5</accession>
<comment type="caution">
    <text evidence="4">The sequence shown here is derived from an EMBL/GenBank/DDBJ whole genome shotgun (WGS) entry which is preliminary data.</text>
</comment>
<feature type="compositionally biased region" description="Acidic residues" evidence="2">
    <location>
        <begin position="76"/>
        <end position="96"/>
    </location>
</feature>
<feature type="region of interest" description="Disordered" evidence="2">
    <location>
        <begin position="1"/>
        <end position="140"/>
    </location>
</feature>
<dbReference type="AlphaFoldDB" id="A0A210R4Q5"/>
<dbReference type="Pfam" id="PF00035">
    <property type="entry name" value="dsrm"/>
    <property type="match status" value="2"/>
</dbReference>
<dbReference type="CDD" id="cd19867">
    <property type="entry name" value="DSRM_DGCR8_rpt1"/>
    <property type="match status" value="1"/>
</dbReference>
<keyword evidence="1" id="KW-0694">RNA-binding</keyword>
<sequence>MEMKPVVPPSSTQTSNHITDRLDFGTDNGGEMTSEMQDGDLEEGEIESEAESVKDALNTIEPEKMSITENASEPDNVPDEDVESDGEIVSEAELNETETKAAVHEDREIDRRENEAQPPKTIKRPRAVLERKGEDESDDEVPAKFLRADSIENVPKEPGDGTQEFEIIDDLGEVEGENEGEFYSDDDLEDSEIYAWLDEGFERRTTGDCPIQREKVVLTERGTNPFEVLPEGWVVITHNSGMPVYLHKASRVCTLARPYFLGPGSVRKHDIPVSAVPCLQYRRELDKERNSNDQQSPTVCNGKDSNMPTESVEAPPLPPPEPISNGDTNETVLTGEQETSSVTTVDGTVIAPPVKIEYAEDRKRQNTIDPNELRDYCEKVFEFRTITVKKFKTWKDRRRHLNAIRSQSRPALPSNTKLITCKIPQVKGDEKPKRKEFILNPSGKSYVCILHEYAQHTLRIQPRYVFKELENAQNPYSATVVISDIEYGTGYSSSKKSAKMAAAKETLSILIPEMSKVTDEITKDEDLSFFDEIKIEDPRVYELCNKVGQPSPYQILQECLSRNYGMGDTNCKIDVKSLKHQKSEYSLTVGKRTVTVVCKNKREGKQRAAQAILQELHPHITSLGSLLRLYGRSSWKNLKEKKREEHSITELQSQACSKKPNTAVLEKLKEEMEKLYRQKEAIKSKGKLRVDSSALPGTVTSLDL</sequence>
<dbReference type="Proteomes" id="UP000242188">
    <property type="component" value="Unassembled WGS sequence"/>
</dbReference>
<dbReference type="PANTHER" id="PTHR13482">
    <property type="entry name" value="MICRORNA PROCESSOR COMPLEX SUBUNIT DGCR8"/>
    <property type="match status" value="1"/>
</dbReference>
<evidence type="ECO:0000256" key="1">
    <source>
        <dbReference type="PROSITE-ProRule" id="PRU00266"/>
    </source>
</evidence>
<dbReference type="GO" id="GO:0070877">
    <property type="term" value="C:microprocessor complex"/>
    <property type="evidence" value="ECO:0007669"/>
    <property type="project" value="InterPro"/>
</dbReference>
<organism evidence="4 5">
    <name type="scientific">Mizuhopecten yessoensis</name>
    <name type="common">Japanese scallop</name>
    <name type="synonym">Patinopecten yessoensis</name>
    <dbReference type="NCBI Taxonomy" id="6573"/>
    <lineage>
        <taxon>Eukaryota</taxon>
        <taxon>Metazoa</taxon>
        <taxon>Spiralia</taxon>
        <taxon>Lophotrochozoa</taxon>
        <taxon>Mollusca</taxon>
        <taxon>Bivalvia</taxon>
        <taxon>Autobranchia</taxon>
        <taxon>Pteriomorphia</taxon>
        <taxon>Pectinida</taxon>
        <taxon>Pectinoidea</taxon>
        <taxon>Pectinidae</taxon>
        <taxon>Mizuhopecten</taxon>
    </lineage>
</organism>
<dbReference type="FunFam" id="3.30.160.20:FF:000021">
    <property type="entry name" value="Microprocessor complex subunit DGCR8"/>
    <property type="match status" value="1"/>
</dbReference>
<dbReference type="FunFam" id="2.20.70.10:FF:000018">
    <property type="entry name" value="DGCR8 microprocessor complex subunit"/>
    <property type="match status" value="1"/>
</dbReference>
<evidence type="ECO:0000313" key="4">
    <source>
        <dbReference type="EMBL" id="OWF55992.1"/>
    </source>
</evidence>
<dbReference type="Gene3D" id="3.30.160.20">
    <property type="match status" value="2"/>
</dbReference>
<feature type="compositionally biased region" description="Acidic residues" evidence="2">
    <location>
        <begin position="37"/>
        <end position="50"/>
    </location>
</feature>
<protein>
    <submittedName>
        <fullName evidence="4">Microprocessor complex subunit DGCR8</fullName>
    </submittedName>
</protein>